<dbReference type="EMBL" id="JH413822">
    <property type="protein sequence ID" value="EHL30899.1"/>
    <property type="molecule type" value="Genomic_DNA"/>
</dbReference>
<dbReference type="OrthoDB" id="5630201at2"/>
<organism evidence="2 3">
    <name type="scientific">Legionella drancourtii LLAP12</name>
    <dbReference type="NCBI Taxonomy" id="658187"/>
    <lineage>
        <taxon>Bacteria</taxon>
        <taxon>Pseudomonadati</taxon>
        <taxon>Pseudomonadota</taxon>
        <taxon>Gammaproteobacteria</taxon>
        <taxon>Legionellales</taxon>
        <taxon>Legionellaceae</taxon>
        <taxon>Legionella</taxon>
    </lineage>
</organism>
<dbReference type="HOGENOM" id="CLU_250947_0_0_6"/>
<proteinExistence type="predicted"/>
<dbReference type="Proteomes" id="UP000002770">
    <property type="component" value="Unassembled WGS sequence"/>
</dbReference>
<reference evidence="2 3" key="1">
    <citation type="journal article" date="2011" name="BMC Genomics">
        <title>Insight into cross-talk between intra-amoebal pathogens.</title>
        <authorList>
            <person name="Gimenez G."/>
            <person name="Bertelli C."/>
            <person name="Moliner C."/>
            <person name="Robert C."/>
            <person name="Raoult D."/>
            <person name="Fournier P.E."/>
            <person name="Greub G."/>
        </authorList>
    </citation>
    <scope>NUCLEOTIDE SEQUENCE [LARGE SCALE GENOMIC DNA]</scope>
    <source>
        <strain evidence="2 3">LLAP12</strain>
    </source>
</reference>
<feature type="region of interest" description="Disordered" evidence="1">
    <location>
        <begin position="1316"/>
        <end position="1344"/>
    </location>
</feature>
<feature type="compositionally biased region" description="Basic and acidic residues" evidence="1">
    <location>
        <begin position="1316"/>
        <end position="1325"/>
    </location>
</feature>
<evidence type="ECO:0000256" key="1">
    <source>
        <dbReference type="SAM" id="MobiDB-lite"/>
    </source>
</evidence>
<keyword evidence="3" id="KW-1185">Reference proteome</keyword>
<dbReference type="STRING" id="658187.LDG_7045"/>
<dbReference type="InParanoid" id="G9EP64"/>
<feature type="compositionally biased region" description="Polar residues" evidence="1">
    <location>
        <begin position="1327"/>
        <end position="1339"/>
    </location>
</feature>
<gene>
    <name evidence="2" type="ORF">LDG_7045</name>
</gene>
<accession>G9EP64</accession>
<evidence type="ECO:0000313" key="3">
    <source>
        <dbReference type="Proteomes" id="UP000002770"/>
    </source>
</evidence>
<protein>
    <submittedName>
        <fullName evidence="2">Uncharacterized protein</fullName>
    </submittedName>
</protein>
<sequence length="1457" mass="160426">MASAVKILQIGINDLGVVPRDKSPDQLPLISQHDKKKATAQINPDTNNEYNITESLIASVLNGELYDKDVKILEWYYDDERRLIVESYTDKQVNLFADLKIKECLIKAKGPLYINGKVESESTIAIKAEALWLAKPLTSDGEILLNVHQGVGLLACVKAQNLIIDAAYVHQKAELQLSGQLDISTKYFKQDPSVRTTVNSLRLITSHQCQMRGYLTINNGCLLTASALVWGNDKSESTLRLQGDIHIHANKLHILGDTQVRIEHLNQNTEGNFIVDQDLLVDETAIVDAFNTKFSIDEIENQGELSFHQCTTKAKNVQQHGIFDAEQSLVIISQDFIHGEQALTALKDTNFTSPVIEVRSGQFSLDDCNYKGQSCTVYAGFIDLINQSEIEINKLWLGNEASSNIKNCKINAHQSIETSGEVLFENADVNTNYLHAIESKTTIKNSKINAQTQMRLRGTTELTDSQLAGEIMTLNGNLLINDVWLDACALEIISRNAAINSLFSHSETLKLQGSKKEDEVVFKKSALTAKLFSCLDHVTLERCSFYGVSPEKLNHNLHAHLKIKSSKFITESQLSNYADRQLALDDYSTLRVGLLHSQGAMKAKDSKITCESLWQENAKLKLDSSSIQIKNTLNSQASKIKLKKNAVIQTSVAQIGQCSEFKLKEGSALVATSAITAASDSTISSNESSLFTKRFTTLGRTELCASLLCAEELLIYDQFEANSMSKVTVDELIAVAKEARAQFSDSTITSNDIQTFGEMVASDSVVAAKNTLSVWSSATMTLEGNSVAIAEDMVVRGTLVTQNKTPEGAQEEKEKSKEKAASQLRVNGELHITKSATVKGTADLLIEADQYLHSGSMNLSADLKARGGLLRNFGSFKADSIYLGFDDKVANFGSFSAKDMTVHSNLLNLAGGVYVEKSLSVAGFYGANLGLIAANNYSNTTLLSVNGGLVVPNFSADPGYIFSLSNLAAVGKIAAATFVPNYSNAINLAFMVPGLVNSAHSLYDTYENFSWEKYRNMRRHEWMAQICQFKGIASAAWGAFDAAYLIPGEFSNLKTDLPTMADWMFDAKTYSLGNFKTAASKVDWQRFGTRTAGVFLGNYSDNSLIDINLGVSLAPSTVKKSLFSINTGAEASLLSHTVENNFFYNSGWSGGGEATFITDYTYNAGSLEGFNQFTFKAEGMINTGVLDGNNVNITINHLSQEGKLALHNGQAKIAEFTDTNDASSEFTDMLVTGTNFDLTAHLDAERTQFVYTDKFTTHKDSTSNTKQVVIQANEFFHGGQLDYEEGLYIEANKATLEKGSIIDGKKTDEEELYVPKAKEENKIAEEQNAQTTGEQSPESTTETVETEVEKEFKPQHIFQLHVSEKLALNGKISGGDYTQIQGKAVESSESDMNQEKSTPKCERLTFGEDADIRLVNGSIDAQHIENSGHIELSKFSLHSNDLTQKKRNETRWLRWYY</sequence>
<dbReference type="eggNOG" id="ENOG5032HKU">
    <property type="taxonomic scope" value="Bacteria"/>
</dbReference>
<dbReference type="RefSeq" id="WP_006870969.1">
    <property type="nucleotide sequence ID" value="NZ_JH413822.1"/>
</dbReference>
<evidence type="ECO:0000313" key="2">
    <source>
        <dbReference type="EMBL" id="EHL30899.1"/>
    </source>
</evidence>
<name>G9EP64_9GAMM</name>